<dbReference type="EMBL" id="FQVK01000038">
    <property type="protein sequence ID" value="SHF41059.1"/>
    <property type="molecule type" value="Genomic_DNA"/>
</dbReference>
<dbReference type="Proteomes" id="UP000325134">
    <property type="component" value="Unassembled WGS sequence"/>
</dbReference>
<sequence length="129" mass="13885">MTDRKIWGFEIPTTPSGKNIWPKTLKREAVRRIDEEGASPGEIAAELGAHECLVRKWHVAARRARGDTIMDNGAAFAEVKLTTESRSAAAPTSNSEQARIIVGSVSIEFPTSIDEANLAKLIRAAGATA</sequence>
<dbReference type="OrthoDB" id="7850083at2"/>
<accession>A0A1M5BEY7</accession>
<proteinExistence type="predicted"/>
<reference evidence="1 2" key="1">
    <citation type="submission" date="2016-11" db="EMBL/GenBank/DDBJ databases">
        <authorList>
            <person name="Varghese N."/>
            <person name="Submissions S."/>
        </authorList>
    </citation>
    <scope>NUCLEOTIDE SEQUENCE [LARGE SCALE GENOMIC DNA]</scope>
    <source>
        <strain evidence="1 2">DSM 29341</strain>
    </source>
</reference>
<gene>
    <name evidence="1" type="ORF">SAMN05444279_13815</name>
</gene>
<name>A0A1M5BEY7_9RHOB</name>
<evidence type="ECO:0000313" key="2">
    <source>
        <dbReference type="Proteomes" id="UP000325134"/>
    </source>
</evidence>
<evidence type="ECO:0008006" key="3">
    <source>
        <dbReference type="Google" id="ProtNLM"/>
    </source>
</evidence>
<dbReference type="RefSeq" id="WP_149777374.1">
    <property type="nucleotide sequence ID" value="NZ_FQVK01000038.1"/>
</dbReference>
<keyword evidence="2" id="KW-1185">Reference proteome</keyword>
<dbReference type="AlphaFoldDB" id="A0A1M5BEY7"/>
<protein>
    <recommendedName>
        <fullName evidence="3">Transposase</fullName>
    </recommendedName>
</protein>
<evidence type="ECO:0000313" key="1">
    <source>
        <dbReference type="EMBL" id="SHF41059.1"/>
    </source>
</evidence>
<organism evidence="1 2">
    <name type="scientific">Ruegeria intermedia</name>
    <dbReference type="NCBI Taxonomy" id="996115"/>
    <lineage>
        <taxon>Bacteria</taxon>
        <taxon>Pseudomonadati</taxon>
        <taxon>Pseudomonadota</taxon>
        <taxon>Alphaproteobacteria</taxon>
        <taxon>Rhodobacterales</taxon>
        <taxon>Roseobacteraceae</taxon>
        <taxon>Ruegeria</taxon>
    </lineage>
</organism>